<dbReference type="InterPro" id="IPR039420">
    <property type="entry name" value="WalR-like"/>
</dbReference>
<keyword evidence="3" id="KW-0805">Transcription regulation</keyword>
<evidence type="ECO:0000256" key="8">
    <source>
        <dbReference type="SAM" id="MobiDB-lite"/>
    </source>
</evidence>
<evidence type="ECO:0000256" key="6">
    <source>
        <dbReference type="ARBA" id="ARBA00023163"/>
    </source>
</evidence>
<evidence type="ECO:0000313" key="10">
    <source>
        <dbReference type="EMBL" id="BAV41001.1"/>
    </source>
</evidence>
<gene>
    <name evidence="10" type="ORF">SHTP_1776</name>
</gene>
<dbReference type="SMART" id="SM00862">
    <property type="entry name" value="Trans_reg_C"/>
    <property type="match status" value="1"/>
</dbReference>
<dbReference type="InterPro" id="IPR049170">
    <property type="entry name" value="GlnR_N"/>
</dbReference>
<evidence type="ECO:0000256" key="2">
    <source>
        <dbReference type="ARBA" id="ARBA00023012"/>
    </source>
</evidence>
<name>A0A1B4Y1R6_MYCUL</name>
<evidence type="ECO:0000259" key="9">
    <source>
        <dbReference type="PROSITE" id="PS51755"/>
    </source>
</evidence>
<evidence type="ECO:0000256" key="4">
    <source>
        <dbReference type="ARBA" id="ARBA00023125"/>
    </source>
</evidence>
<dbReference type="RefSeq" id="WP_172900528.1">
    <property type="nucleotide sequence ID" value="NZ_AP017624.1"/>
</dbReference>
<dbReference type="Proteomes" id="UP000218067">
    <property type="component" value="Chromosome"/>
</dbReference>
<protein>
    <submittedName>
        <fullName evidence="10">Transcriptional regulatory protein</fullName>
    </submittedName>
</protein>
<feature type="DNA-binding region" description="OmpR/PhoB-type" evidence="7">
    <location>
        <begin position="135"/>
        <end position="232"/>
    </location>
</feature>
<dbReference type="PANTHER" id="PTHR48111:SF16">
    <property type="entry name" value="TRANSCRIPTIONAL REGULATORY PROTEIN GLNR"/>
    <property type="match status" value="1"/>
</dbReference>
<dbReference type="PROSITE" id="PS51755">
    <property type="entry name" value="OMPR_PHOB"/>
    <property type="match status" value="1"/>
</dbReference>
<dbReference type="InterPro" id="IPR001867">
    <property type="entry name" value="OmpR/PhoB-type_DNA-bd"/>
</dbReference>
<dbReference type="AlphaFoldDB" id="A0A1B4Y1R6"/>
<dbReference type="InterPro" id="IPR016032">
    <property type="entry name" value="Sig_transdc_resp-reg_C-effctor"/>
</dbReference>
<dbReference type="SUPFAM" id="SSF46894">
    <property type="entry name" value="C-terminal effector domain of the bipartite response regulators"/>
    <property type="match status" value="1"/>
</dbReference>
<accession>A0A1B4Y1R6</accession>
<dbReference type="Gene3D" id="3.40.50.2300">
    <property type="match status" value="1"/>
</dbReference>
<feature type="domain" description="OmpR/PhoB-type" evidence="9">
    <location>
        <begin position="135"/>
        <end position="232"/>
    </location>
</feature>
<keyword evidence="1" id="KW-0597">Phosphoprotein</keyword>
<dbReference type="CDD" id="cd00383">
    <property type="entry name" value="trans_reg_C"/>
    <property type="match status" value="1"/>
</dbReference>
<keyword evidence="4 7" id="KW-0238">DNA-binding</keyword>
<dbReference type="GO" id="GO:0006355">
    <property type="term" value="P:regulation of DNA-templated transcription"/>
    <property type="evidence" value="ECO:0007669"/>
    <property type="project" value="InterPro"/>
</dbReference>
<proteinExistence type="predicted"/>
<dbReference type="GO" id="GO:0000976">
    <property type="term" value="F:transcription cis-regulatory region binding"/>
    <property type="evidence" value="ECO:0007669"/>
    <property type="project" value="TreeGrafter"/>
</dbReference>
<dbReference type="InterPro" id="IPR036388">
    <property type="entry name" value="WH-like_DNA-bd_sf"/>
</dbReference>
<dbReference type="GO" id="GO:0032993">
    <property type="term" value="C:protein-DNA complex"/>
    <property type="evidence" value="ECO:0007669"/>
    <property type="project" value="TreeGrafter"/>
</dbReference>
<dbReference type="Gene3D" id="1.10.10.10">
    <property type="entry name" value="Winged helix-like DNA-binding domain superfamily/Winged helix DNA-binding domain"/>
    <property type="match status" value="1"/>
</dbReference>
<dbReference type="GO" id="GO:0005829">
    <property type="term" value="C:cytosol"/>
    <property type="evidence" value="ECO:0007669"/>
    <property type="project" value="TreeGrafter"/>
</dbReference>
<organism evidence="10 11">
    <name type="scientific">Mycobacterium ulcerans subsp. shinshuense</name>
    <dbReference type="NCBI Taxonomy" id="1124626"/>
    <lineage>
        <taxon>Bacteria</taxon>
        <taxon>Bacillati</taxon>
        <taxon>Actinomycetota</taxon>
        <taxon>Actinomycetes</taxon>
        <taxon>Mycobacteriales</taxon>
        <taxon>Mycobacteriaceae</taxon>
        <taxon>Mycobacterium</taxon>
        <taxon>Mycobacterium ulcerans group</taxon>
    </lineage>
</organism>
<dbReference type="PANTHER" id="PTHR48111">
    <property type="entry name" value="REGULATOR OF RPOS"/>
    <property type="match status" value="1"/>
</dbReference>
<feature type="region of interest" description="Disordered" evidence="8">
    <location>
        <begin position="236"/>
        <end position="266"/>
    </location>
</feature>
<evidence type="ECO:0000256" key="7">
    <source>
        <dbReference type="PROSITE-ProRule" id="PRU01091"/>
    </source>
</evidence>
<dbReference type="Pfam" id="PF21695">
    <property type="entry name" value="GlnR_1st"/>
    <property type="match status" value="1"/>
</dbReference>
<dbReference type="FunFam" id="1.10.10.10:FF:000216">
    <property type="entry name" value="DNA-binding response regulator"/>
    <property type="match status" value="1"/>
</dbReference>
<keyword evidence="2" id="KW-0902">Two-component regulatory system</keyword>
<evidence type="ECO:0000256" key="3">
    <source>
        <dbReference type="ARBA" id="ARBA00023015"/>
    </source>
</evidence>
<evidence type="ECO:0000313" key="11">
    <source>
        <dbReference type="Proteomes" id="UP000218067"/>
    </source>
</evidence>
<sequence length="266" mass="29020">MRTGVAGTPRGVERCFLRVLLLSNAADFESTLPTLKSFASVIQHARLDAADPPDWAGPDVAMIDARSDLTTARSACRRLTANAPSVAVVAVVAAADFVDIDIDWHFDDVLLAAAGAAELRARLRLAVMRRRRARKGTLEFGDLAIHPDSCTVTVAGEALGLTLTEFRLFHFLVRHAGQAFTRTRLMHEVWGYDCNGRARTVDVHVRRLRAKLGADHESMVDTVRGVGYMAVTPPPPRWTARQPVLSPGSGPEPQDISVPTEQVLVR</sequence>
<keyword evidence="6" id="KW-0804">Transcription</keyword>
<dbReference type="EMBL" id="AP017624">
    <property type="protein sequence ID" value="BAV41001.1"/>
    <property type="molecule type" value="Genomic_DNA"/>
</dbReference>
<evidence type="ECO:0000256" key="1">
    <source>
        <dbReference type="ARBA" id="ARBA00022553"/>
    </source>
</evidence>
<dbReference type="GO" id="GO:0000156">
    <property type="term" value="F:phosphorelay response regulator activity"/>
    <property type="evidence" value="ECO:0007669"/>
    <property type="project" value="TreeGrafter"/>
</dbReference>
<dbReference type="GeneID" id="93436399"/>
<reference evidence="10 11" key="1">
    <citation type="submission" date="2016-08" db="EMBL/GenBank/DDBJ databases">
        <title>Complete genome sequence of Mycobacterium shinshuense, a subspecies of M. ulcerans.</title>
        <authorList>
            <person name="Yoshida M."/>
            <person name="Ogura Y."/>
            <person name="Hayashi T."/>
            <person name="Hoshino Y."/>
        </authorList>
    </citation>
    <scope>NUCLEOTIDE SEQUENCE [LARGE SCALE GENOMIC DNA]</scope>
    <source>
        <strain evidence="11">ATCC 33728</strain>
    </source>
</reference>
<keyword evidence="5" id="KW-0010">Activator</keyword>
<evidence type="ECO:0000256" key="5">
    <source>
        <dbReference type="ARBA" id="ARBA00023159"/>
    </source>
</evidence>
<dbReference type="Pfam" id="PF00486">
    <property type="entry name" value="Trans_reg_C"/>
    <property type="match status" value="1"/>
</dbReference>